<dbReference type="EMBL" id="HBUF01340472">
    <property type="protein sequence ID" value="CAG6702381.1"/>
    <property type="molecule type" value="Transcribed_RNA"/>
</dbReference>
<name>A0A8D8UE80_9HEMI</name>
<dbReference type="AlphaFoldDB" id="A0A8D8UE80"/>
<dbReference type="EMBL" id="HBUF01340474">
    <property type="protein sequence ID" value="CAG6702390.1"/>
    <property type="molecule type" value="Transcribed_RNA"/>
</dbReference>
<reference evidence="1" key="1">
    <citation type="submission" date="2021-05" db="EMBL/GenBank/DDBJ databases">
        <authorList>
            <person name="Alioto T."/>
            <person name="Alioto T."/>
            <person name="Gomez Garrido J."/>
        </authorList>
    </citation>
    <scope>NUCLEOTIDE SEQUENCE</scope>
</reference>
<organism evidence="1">
    <name type="scientific">Cacopsylla melanoneura</name>
    <dbReference type="NCBI Taxonomy" id="428564"/>
    <lineage>
        <taxon>Eukaryota</taxon>
        <taxon>Metazoa</taxon>
        <taxon>Ecdysozoa</taxon>
        <taxon>Arthropoda</taxon>
        <taxon>Hexapoda</taxon>
        <taxon>Insecta</taxon>
        <taxon>Pterygota</taxon>
        <taxon>Neoptera</taxon>
        <taxon>Paraneoptera</taxon>
        <taxon>Hemiptera</taxon>
        <taxon>Sternorrhyncha</taxon>
        <taxon>Psylloidea</taxon>
        <taxon>Psyllidae</taxon>
        <taxon>Psyllinae</taxon>
        <taxon>Cacopsylla</taxon>
    </lineage>
</organism>
<proteinExistence type="predicted"/>
<evidence type="ECO:0000313" key="1">
    <source>
        <dbReference type="EMBL" id="CAG6702386.1"/>
    </source>
</evidence>
<sequence length="124" mass="13499">MSLGGTSSSLIDLGMGDRMGVETTGEMRGWAAGACCSRAVFLISCCSMRARCFFAFSFACFLNAWNESAVDDGLRAPGPPALFVDGEEARDDHEEAFFRFCSRLFCRCLLLYAICCACEGGIIW</sequence>
<accession>A0A8D8UE80</accession>
<protein>
    <submittedName>
        <fullName evidence="1">Uncharacterized protein</fullName>
    </submittedName>
</protein>
<dbReference type="EMBL" id="HBUF01340473">
    <property type="protein sequence ID" value="CAG6702386.1"/>
    <property type="molecule type" value="Transcribed_RNA"/>
</dbReference>